<evidence type="ECO:0000313" key="6">
    <source>
        <dbReference type="EMBL" id="MBC8177197.1"/>
    </source>
</evidence>
<dbReference type="PROSITE" id="PS51918">
    <property type="entry name" value="RADICAL_SAM"/>
    <property type="match status" value="1"/>
</dbReference>
<dbReference type="GO" id="GO:0046872">
    <property type="term" value="F:metal ion binding"/>
    <property type="evidence" value="ECO:0007669"/>
    <property type="project" value="UniProtKB-KW"/>
</dbReference>
<sequence>MIRTTRFFLVLPAKGLIDYTELADSARLLVDAARNQAHSFLGRNVEVLAVDVLERLISHLGDRKLPPISGFLARNYIFMNAGCLLSDAPPFAELLKQARHSRFAWIGEKSSEEANAFAISLRLPAAGLFALIKRFRPFWHVLARLTACADDVVDTLAPIFQIHFISPGPSSIENSPAMAQVKGTKSRRWANSPSYLNTAMREILSNPQDPRRIGRDPVHMLNALLAQRDVSQVPWVFNTLVNEIEYRQGHVNPQSFPPEIHLSPTGVCNLECRFCSYTHDIARSNFVNLEKVANIDALRNVQTFRLSAGLGEPTINKHLPAIIEYITNRFPHLGLNLFTNGLLLNRPGILEALIERVRWVNVSLNAATRATWREMCKNDQFDLVCHNVSELHREKHFRGSLWPLVYGSMVLTGSNIADLPRMPALCRELGVDRFTVFPFFALGYGGPEKYGAEMTLEAYRDRYDAIYGETVNEAKAHSISIELPPPADQTQVFFGSELRSLYDFARIEANEWPMGRFLTGLNFDQPPSTYCHFLWRCATIESTNNTGHSQDETHFLYPCLGPLSSVDISRQTGFRFPDINGFLELWQNPVFTYLRKAQHEDGVCEVCDICRRKDTRNPSEFALLERVVGQFAKKWH</sequence>
<gene>
    <name evidence="6" type="ORF">H8E19_07300</name>
</gene>
<feature type="domain" description="Radical SAM core" evidence="5">
    <location>
        <begin position="254"/>
        <end position="480"/>
    </location>
</feature>
<dbReference type="InterPro" id="IPR058240">
    <property type="entry name" value="rSAM_sf"/>
</dbReference>
<name>A0A8J6MXX9_9DELT</name>
<dbReference type="PANTHER" id="PTHR11228">
    <property type="entry name" value="RADICAL SAM DOMAIN PROTEIN"/>
    <property type="match status" value="1"/>
</dbReference>
<evidence type="ECO:0000256" key="4">
    <source>
        <dbReference type="ARBA" id="ARBA00023014"/>
    </source>
</evidence>
<dbReference type="InterPro" id="IPR050377">
    <property type="entry name" value="Radical_SAM_PqqE_MftC-like"/>
</dbReference>
<dbReference type="InterPro" id="IPR013785">
    <property type="entry name" value="Aldolase_TIM"/>
</dbReference>
<comment type="caution">
    <text evidence="6">The sequence shown here is derived from an EMBL/GenBank/DDBJ whole genome shotgun (WGS) entry which is preliminary data.</text>
</comment>
<dbReference type="PANTHER" id="PTHR11228:SF7">
    <property type="entry name" value="PQQA PEPTIDE CYCLASE"/>
    <property type="match status" value="1"/>
</dbReference>
<keyword evidence="3" id="KW-0408">Iron</keyword>
<reference evidence="6 7" key="1">
    <citation type="submission" date="2020-08" db="EMBL/GenBank/DDBJ databases">
        <title>Bridging the membrane lipid divide: bacteria of the FCB group superphylum have the potential to synthesize archaeal ether lipids.</title>
        <authorList>
            <person name="Villanueva L."/>
            <person name="Von Meijenfeldt F.A.B."/>
            <person name="Westbye A.B."/>
            <person name="Yadav S."/>
            <person name="Hopmans E.C."/>
            <person name="Dutilh B.E."/>
            <person name="Sinninghe Damste J.S."/>
        </authorList>
    </citation>
    <scope>NUCLEOTIDE SEQUENCE [LARGE SCALE GENOMIC DNA]</scope>
    <source>
        <strain evidence="6">NIOZ-UU27</strain>
    </source>
</reference>
<keyword evidence="4" id="KW-0411">Iron-sulfur</keyword>
<dbReference type="GO" id="GO:0051536">
    <property type="term" value="F:iron-sulfur cluster binding"/>
    <property type="evidence" value="ECO:0007669"/>
    <property type="project" value="UniProtKB-KW"/>
</dbReference>
<protein>
    <submittedName>
        <fullName evidence="6">Radical SAM protein</fullName>
    </submittedName>
</protein>
<dbReference type="Proteomes" id="UP000650524">
    <property type="component" value="Unassembled WGS sequence"/>
</dbReference>
<dbReference type="InterPro" id="IPR007197">
    <property type="entry name" value="rSAM"/>
</dbReference>
<evidence type="ECO:0000313" key="7">
    <source>
        <dbReference type="Proteomes" id="UP000650524"/>
    </source>
</evidence>
<keyword evidence="1" id="KW-0949">S-adenosyl-L-methionine</keyword>
<evidence type="ECO:0000256" key="1">
    <source>
        <dbReference type="ARBA" id="ARBA00022691"/>
    </source>
</evidence>
<dbReference type="EMBL" id="JACNJD010000197">
    <property type="protein sequence ID" value="MBC8177197.1"/>
    <property type="molecule type" value="Genomic_DNA"/>
</dbReference>
<dbReference type="CDD" id="cd01335">
    <property type="entry name" value="Radical_SAM"/>
    <property type="match status" value="1"/>
</dbReference>
<dbReference type="GO" id="GO:0003824">
    <property type="term" value="F:catalytic activity"/>
    <property type="evidence" value="ECO:0007669"/>
    <property type="project" value="InterPro"/>
</dbReference>
<evidence type="ECO:0000259" key="5">
    <source>
        <dbReference type="PROSITE" id="PS51918"/>
    </source>
</evidence>
<dbReference type="SFLD" id="SFLDG01067">
    <property type="entry name" value="SPASM/twitch_domain_containing"/>
    <property type="match status" value="1"/>
</dbReference>
<keyword evidence="2" id="KW-0479">Metal-binding</keyword>
<dbReference type="Pfam" id="PF04055">
    <property type="entry name" value="Radical_SAM"/>
    <property type="match status" value="1"/>
</dbReference>
<evidence type="ECO:0000256" key="3">
    <source>
        <dbReference type="ARBA" id="ARBA00023004"/>
    </source>
</evidence>
<dbReference type="Gene3D" id="3.20.20.70">
    <property type="entry name" value="Aldolase class I"/>
    <property type="match status" value="1"/>
</dbReference>
<dbReference type="AlphaFoldDB" id="A0A8J6MXX9"/>
<evidence type="ECO:0000256" key="2">
    <source>
        <dbReference type="ARBA" id="ARBA00022723"/>
    </source>
</evidence>
<accession>A0A8J6MXX9</accession>
<proteinExistence type="predicted"/>
<dbReference type="SUPFAM" id="SSF102114">
    <property type="entry name" value="Radical SAM enzymes"/>
    <property type="match status" value="1"/>
</dbReference>
<organism evidence="6 7">
    <name type="scientific">Candidatus Desulfacyla euxinica</name>
    <dbReference type="NCBI Taxonomy" id="2841693"/>
    <lineage>
        <taxon>Bacteria</taxon>
        <taxon>Deltaproteobacteria</taxon>
        <taxon>Candidatus Desulfacyla</taxon>
    </lineage>
</organism>
<dbReference type="SFLD" id="SFLDS00029">
    <property type="entry name" value="Radical_SAM"/>
    <property type="match status" value="1"/>
</dbReference>